<dbReference type="Proteomes" id="UP000653156">
    <property type="component" value="Chromosome"/>
</dbReference>
<dbReference type="Gene3D" id="3.40.50.300">
    <property type="entry name" value="P-loop containing nucleotide triphosphate hydrolases"/>
    <property type="match status" value="1"/>
</dbReference>
<name>A0A892ZKA2_9NEIS</name>
<evidence type="ECO:0000313" key="2">
    <source>
        <dbReference type="Proteomes" id="UP000653156"/>
    </source>
</evidence>
<dbReference type="EMBL" id="CP069798">
    <property type="protein sequence ID" value="QRQ82890.1"/>
    <property type="molecule type" value="Genomic_DNA"/>
</dbReference>
<dbReference type="SUPFAM" id="SSF52540">
    <property type="entry name" value="P-loop containing nucleoside triphosphate hydrolases"/>
    <property type="match status" value="1"/>
</dbReference>
<sequence>MSTVAMKMPAAAGLMCADQAVLLARVRVSPLPFTHSAGAFYKQKSISRESVFFFVDSKFPNYFIKGNGMKEVHFVMQGKGGVGKSFSATHLAQFFQENAASDEKIYCYDTDSVNQTLARYRNLNARVINILNEHEDVDVSRFDELMEEFLTKDGVAVIDSGSSTFLPLMTYFRDAEVLSVFAEAGIRVVLHVIIAGGAEAEDTTTVLSQIVSTLPADLVLWKNEHFGEYLLPNGVTLEKSAVFKKGEKKIIGVVHLPKRKYDLFGKVTEAMTKQGLTYAEAMNAGTFNAMERQRLLIIKRGIFSQLQTLLLPGIPENGANTHASDTKQ</sequence>
<proteinExistence type="predicted"/>
<dbReference type="InterPro" id="IPR027417">
    <property type="entry name" value="P-loop_NTPase"/>
</dbReference>
<evidence type="ECO:0000313" key="1">
    <source>
        <dbReference type="EMBL" id="QRQ82890.1"/>
    </source>
</evidence>
<reference evidence="1" key="1">
    <citation type="submission" date="2021-02" db="EMBL/GenBank/DDBJ databases">
        <title>Neisseriaceae sp. 26B isolated from the cloaca of a Common Toad-headed Turtle (Mesoclemmys nasuta).</title>
        <authorList>
            <person name="Spergser J."/>
            <person name="Busse H.-J."/>
        </authorList>
    </citation>
    <scope>NUCLEOTIDE SEQUENCE</scope>
    <source>
        <strain evidence="1">26B</strain>
    </source>
</reference>
<dbReference type="KEGG" id="ptes:JQU52_05820"/>
<dbReference type="RefSeq" id="WP_230340187.1">
    <property type="nucleotide sequence ID" value="NZ_CP069798.1"/>
</dbReference>
<gene>
    <name evidence="1" type="ORF">JQU52_05820</name>
</gene>
<dbReference type="AlphaFoldDB" id="A0A892ZKA2"/>
<protein>
    <submittedName>
        <fullName evidence="1">Conjugal transfer protein TraL</fullName>
    </submittedName>
</protein>
<accession>A0A892ZKA2</accession>
<keyword evidence="2" id="KW-1185">Reference proteome</keyword>
<organism evidence="1 2">
    <name type="scientific">Paralysiella testudinis</name>
    <dbReference type="NCBI Taxonomy" id="2809020"/>
    <lineage>
        <taxon>Bacteria</taxon>
        <taxon>Pseudomonadati</taxon>
        <taxon>Pseudomonadota</taxon>
        <taxon>Betaproteobacteria</taxon>
        <taxon>Neisseriales</taxon>
        <taxon>Neisseriaceae</taxon>
        <taxon>Paralysiella</taxon>
    </lineage>
</organism>